<keyword evidence="1" id="KW-0812">Transmembrane</keyword>
<reference evidence="2" key="1">
    <citation type="submission" date="2022-06" db="EMBL/GenBank/DDBJ databases">
        <title>Diverse halophilic archaea isolated from saline environments.</title>
        <authorList>
            <person name="Cui H.-L."/>
        </authorList>
    </citation>
    <scope>NUCLEOTIDE SEQUENCE</scope>
    <source>
        <strain evidence="2">WLHS1</strain>
    </source>
</reference>
<dbReference type="Pfam" id="PF04367">
    <property type="entry name" value="DUF502"/>
    <property type="match status" value="1"/>
</dbReference>
<keyword evidence="1" id="KW-0472">Membrane</keyword>
<gene>
    <name evidence="2" type="ORF">NGM29_04145</name>
</gene>
<feature type="transmembrane region" description="Helical" evidence="1">
    <location>
        <begin position="90"/>
        <end position="112"/>
    </location>
</feature>
<accession>A0A9E7SVX6</accession>
<protein>
    <submittedName>
        <fullName evidence="2">DUF502 domain-containing protein</fullName>
    </submittedName>
</protein>
<dbReference type="GeneID" id="73289209"/>
<dbReference type="PANTHER" id="PTHR31876:SF26">
    <property type="entry name" value="PROTEIN LIKE COV 2"/>
    <property type="match status" value="1"/>
</dbReference>
<dbReference type="PANTHER" id="PTHR31876">
    <property type="entry name" value="COV-LIKE PROTEIN 1"/>
    <property type="match status" value="1"/>
</dbReference>
<dbReference type="KEGG" id="sawl:NGM29_04145"/>
<evidence type="ECO:0000313" key="3">
    <source>
        <dbReference type="Proteomes" id="UP001056855"/>
    </source>
</evidence>
<proteinExistence type="predicted"/>
<feature type="transmembrane region" description="Helical" evidence="1">
    <location>
        <begin position="53"/>
        <end position="70"/>
    </location>
</feature>
<dbReference type="InterPro" id="IPR007462">
    <property type="entry name" value="COV1-like"/>
</dbReference>
<dbReference type="AlphaFoldDB" id="A0A9E7SVX6"/>
<evidence type="ECO:0000256" key="1">
    <source>
        <dbReference type="SAM" id="Phobius"/>
    </source>
</evidence>
<organism evidence="2 3">
    <name type="scientific">Natronosalvus rutilus</name>
    <dbReference type="NCBI Taxonomy" id="2953753"/>
    <lineage>
        <taxon>Archaea</taxon>
        <taxon>Methanobacteriati</taxon>
        <taxon>Methanobacteriota</taxon>
        <taxon>Stenosarchaea group</taxon>
        <taxon>Halobacteria</taxon>
        <taxon>Halobacteriales</taxon>
        <taxon>Natrialbaceae</taxon>
        <taxon>Natronosalvus</taxon>
    </lineage>
</organism>
<dbReference type="RefSeq" id="WP_254159141.1">
    <property type="nucleotide sequence ID" value="NZ_CP100355.1"/>
</dbReference>
<evidence type="ECO:0000313" key="2">
    <source>
        <dbReference type="EMBL" id="UTF54477.1"/>
    </source>
</evidence>
<feature type="transmembrane region" description="Helical" evidence="1">
    <location>
        <begin position="28"/>
        <end position="46"/>
    </location>
</feature>
<sequence length="283" mass="30801">MAIPDSPDGAPASPREAGKSLYEGTLDVLMTGIAIIVPLVITLYVLQIVLDFITNALVPFIELLQWFGIIDWFRRTELVGALVQMGLYPYIIGFLTELITLALLLGIVIVVGSIGRHRYGERAIEMVDLAIAAIPGFGTVYKSFRRMGDVMLDNEAENFQEIKLVQCFDDDIYVIGFETSTSPETIADVTGHDEMVTLFIPLAPNPVTGGFLTHVPKSRVMDVDMTIEEGVRSILTSGVATGESASDPTPVTMGDLEKVTDIDRLQEAITTDDGSVDDDGESR</sequence>
<dbReference type="EMBL" id="CP100355">
    <property type="protein sequence ID" value="UTF54477.1"/>
    <property type="molecule type" value="Genomic_DNA"/>
</dbReference>
<name>A0A9E7SVX6_9EURY</name>
<keyword evidence="1" id="KW-1133">Transmembrane helix</keyword>
<dbReference type="Proteomes" id="UP001056855">
    <property type="component" value="Chromosome"/>
</dbReference>
<keyword evidence="3" id="KW-1185">Reference proteome</keyword>